<dbReference type="EMBL" id="CP009245">
    <property type="protein sequence ID" value="APT85176.1"/>
    <property type="molecule type" value="Genomic_DNA"/>
</dbReference>
<evidence type="ECO:0000313" key="3">
    <source>
        <dbReference type="Proteomes" id="UP000185478"/>
    </source>
</evidence>
<reference evidence="2 3" key="1">
    <citation type="submission" date="2014-08" db="EMBL/GenBank/DDBJ databases">
        <title>Complete genome sequence of Corynebacterium aquilae S-613T(T) (=DSM 44791(T)), isolated from the choana of a healthy golden eagle.</title>
        <authorList>
            <person name="Ruckert C."/>
            <person name="Albersmeier A."/>
            <person name="Winkler A."/>
            <person name="Kalinowski J."/>
        </authorList>
    </citation>
    <scope>NUCLEOTIDE SEQUENCE [LARGE SCALE GENOMIC DNA]</scope>
    <source>
        <strain evidence="2 3">S-613</strain>
    </source>
</reference>
<organism evidence="2 3">
    <name type="scientific">Corynebacterium aquilae DSM 44791</name>
    <dbReference type="NCBI Taxonomy" id="1431546"/>
    <lineage>
        <taxon>Bacteria</taxon>
        <taxon>Bacillati</taxon>
        <taxon>Actinomycetota</taxon>
        <taxon>Actinomycetes</taxon>
        <taxon>Mycobacteriales</taxon>
        <taxon>Corynebacteriaceae</taxon>
        <taxon>Corynebacterium</taxon>
    </lineage>
</organism>
<feature type="region of interest" description="Disordered" evidence="1">
    <location>
        <begin position="1"/>
        <end position="22"/>
    </location>
</feature>
<protein>
    <submittedName>
        <fullName evidence="2">Uncharacterized protein</fullName>
    </submittedName>
</protein>
<dbReference type="Proteomes" id="UP000185478">
    <property type="component" value="Chromosome"/>
</dbReference>
<dbReference type="AlphaFoldDB" id="A0A1L7CH56"/>
<accession>A0A1L7CH56</accession>
<gene>
    <name evidence="2" type="ORF">CAQU_08945</name>
</gene>
<evidence type="ECO:0000313" key="2">
    <source>
        <dbReference type="EMBL" id="APT85176.1"/>
    </source>
</evidence>
<keyword evidence="3" id="KW-1185">Reference proteome</keyword>
<dbReference type="KEGG" id="caqu:CAQU_08945"/>
<name>A0A1L7CH56_9CORY</name>
<evidence type="ECO:0000256" key="1">
    <source>
        <dbReference type="SAM" id="MobiDB-lite"/>
    </source>
</evidence>
<proteinExistence type="predicted"/>
<sequence length="122" mass="13827">MPKTPATKAHHSPPKPPPSCQRTDMLCLMYTIEEAARKVADRLPEGVKLSDKIQRHGDWVLFNPYGRPNMCGVHPQDFNLRTGEMPRRGTALDMFPDWIWTTEAESLAEAIAKERSAHTDTE</sequence>